<dbReference type="SUPFAM" id="SSF48403">
    <property type="entry name" value="Ankyrin repeat"/>
    <property type="match status" value="1"/>
</dbReference>
<keyword evidence="1" id="KW-0812">Transmembrane</keyword>
<evidence type="ECO:0000256" key="1">
    <source>
        <dbReference type="SAM" id="Phobius"/>
    </source>
</evidence>
<dbReference type="InterPro" id="IPR036770">
    <property type="entry name" value="Ankyrin_rpt-contain_sf"/>
</dbReference>
<evidence type="ECO:0000313" key="2">
    <source>
        <dbReference type="EMBL" id="KAL2534000.1"/>
    </source>
</evidence>
<gene>
    <name evidence="2" type="ORF">Adt_07351</name>
</gene>
<name>A0ABD1V9H6_9LAMI</name>
<feature type="transmembrane region" description="Helical" evidence="1">
    <location>
        <begin position="94"/>
        <end position="113"/>
    </location>
</feature>
<organism evidence="2 3">
    <name type="scientific">Abeliophyllum distichum</name>
    <dbReference type="NCBI Taxonomy" id="126358"/>
    <lineage>
        <taxon>Eukaryota</taxon>
        <taxon>Viridiplantae</taxon>
        <taxon>Streptophyta</taxon>
        <taxon>Embryophyta</taxon>
        <taxon>Tracheophyta</taxon>
        <taxon>Spermatophyta</taxon>
        <taxon>Magnoliopsida</taxon>
        <taxon>eudicotyledons</taxon>
        <taxon>Gunneridae</taxon>
        <taxon>Pentapetalae</taxon>
        <taxon>asterids</taxon>
        <taxon>lamiids</taxon>
        <taxon>Lamiales</taxon>
        <taxon>Oleaceae</taxon>
        <taxon>Forsythieae</taxon>
        <taxon>Abeliophyllum</taxon>
    </lineage>
</organism>
<keyword evidence="1" id="KW-1133">Transmembrane helix</keyword>
<proteinExistence type="predicted"/>
<dbReference type="Gene3D" id="1.25.40.20">
    <property type="entry name" value="Ankyrin repeat-containing domain"/>
    <property type="match status" value="1"/>
</dbReference>
<accession>A0ABD1V9H6</accession>
<dbReference type="Proteomes" id="UP001604336">
    <property type="component" value="Unassembled WGS sequence"/>
</dbReference>
<sequence length="120" mass="13548">MKFHPKPALDYEHRSPENVSHSKVFDNYDEEESYGEVNKIIGSKALRNSRDIDAMDEDGQTALLFVSMLSSEQLLSYRPRRVQMLTTRDNSGRLMALHMAAGYVGLGVANVLLEFSLNLV</sequence>
<protein>
    <submittedName>
        <fullName evidence="2">Signal recognition particle 43 kDa protein</fullName>
    </submittedName>
</protein>
<reference evidence="3" key="1">
    <citation type="submission" date="2024-07" db="EMBL/GenBank/DDBJ databases">
        <title>Two chromosome-level genome assemblies of Korean endemic species Abeliophyllum distichum and Forsythia ovata (Oleaceae).</title>
        <authorList>
            <person name="Jang H."/>
        </authorList>
    </citation>
    <scope>NUCLEOTIDE SEQUENCE [LARGE SCALE GENOMIC DNA]</scope>
</reference>
<keyword evidence="3" id="KW-1185">Reference proteome</keyword>
<evidence type="ECO:0000313" key="3">
    <source>
        <dbReference type="Proteomes" id="UP001604336"/>
    </source>
</evidence>
<comment type="caution">
    <text evidence="2">The sequence shown here is derived from an EMBL/GenBank/DDBJ whole genome shotgun (WGS) entry which is preliminary data.</text>
</comment>
<keyword evidence="1" id="KW-0472">Membrane</keyword>
<dbReference type="AlphaFoldDB" id="A0ABD1V9H6"/>
<dbReference type="EMBL" id="JBFOLK010000002">
    <property type="protein sequence ID" value="KAL2534000.1"/>
    <property type="molecule type" value="Genomic_DNA"/>
</dbReference>